<dbReference type="EMBL" id="CABIKO010000060">
    <property type="protein sequence ID" value="VVA22349.1"/>
    <property type="molecule type" value="Genomic_DNA"/>
</dbReference>
<name>A0A5E4F5D8_PRUDU</name>
<evidence type="ECO:0000256" key="7">
    <source>
        <dbReference type="ARBA" id="ARBA00023316"/>
    </source>
</evidence>
<evidence type="ECO:0000256" key="8">
    <source>
        <dbReference type="PROSITE-ProRule" id="PRU10052"/>
    </source>
</evidence>
<evidence type="ECO:0000256" key="4">
    <source>
        <dbReference type="ARBA" id="ARBA00022525"/>
    </source>
</evidence>
<feature type="chain" id="PRO_5023085870" evidence="10">
    <location>
        <begin position="22"/>
        <end position="383"/>
    </location>
</feature>
<keyword evidence="5 9" id="KW-0378">Hydrolase</keyword>
<dbReference type="Gramene" id="VVA22349">
    <property type="protein sequence ID" value="VVA22349"/>
    <property type="gene ID" value="Prudul26B020213"/>
</dbReference>
<dbReference type="Pfam" id="PF00295">
    <property type="entry name" value="Glyco_hydro_28"/>
    <property type="match status" value="1"/>
</dbReference>
<accession>A0A5E4F5D8</accession>
<dbReference type="InterPro" id="IPR006626">
    <property type="entry name" value="PbH1"/>
</dbReference>
<dbReference type="SUPFAM" id="SSF51126">
    <property type="entry name" value="Pectin lyase-like"/>
    <property type="match status" value="1"/>
</dbReference>
<gene>
    <name evidence="11" type="ORF">ALMOND_2B020213</name>
</gene>
<dbReference type="GO" id="GO:0071555">
    <property type="term" value="P:cell wall organization"/>
    <property type="evidence" value="ECO:0007669"/>
    <property type="project" value="UniProtKB-KW"/>
</dbReference>
<reference evidence="12" key="1">
    <citation type="journal article" date="2020" name="Plant J.">
        <title>Transposons played a major role in the diversification between the closely related almond and peach genomes: results from the almond genome sequence.</title>
        <authorList>
            <person name="Alioto T."/>
            <person name="Alexiou K.G."/>
            <person name="Bardil A."/>
            <person name="Barteri F."/>
            <person name="Castanera R."/>
            <person name="Cruz F."/>
            <person name="Dhingra A."/>
            <person name="Duval H."/>
            <person name="Fernandez I Marti A."/>
            <person name="Frias L."/>
            <person name="Galan B."/>
            <person name="Garcia J.L."/>
            <person name="Howad W."/>
            <person name="Gomez-Garrido J."/>
            <person name="Gut M."/>
            <person name="Julca I."/>
            <person name="Morata J."/>
            <person name="Puigdomenech P."/>
            <person name="Ribeca P."/>
            <person name="Rubio Cabetas M.J."/>
            <person name="Vlasova A."/>
            <person name="Wirthensohn M."/>
            <person name="Garcia-Mas J."/>
            <person name="Gabaldon T."/>
            <person name="Casacuberta J.M."/>
            <person name="Arus P."/>
        </authorList>
    </citation>
    <scope>NUCLEOTIDE SEQUENCE [LARGE SCALE GENOMIC DNA]</scope>
    <source>
        <strain evidence="12">cv. Texas</strain>
    </source>
</reference>
<proteinExistence type="inferred from homology"/>
<dbReference type="PANTHER" id="PTHR31375">
    <property type="match status" value="1"/>
</dbReference>
<dbReference type="InterPro" id="IPR012334">
    <property type="entry name" value="Pectin_lyas_fold"/>
</dbReference>
<evidence type="ECO:0000313" key="12">
    <source>
        <dbReference type="Proteomes" id="UP000327085"/>
    </source>
</evidence>
<dbReference type="PROSITE" id="PS00502">
    <property type="entry name" value="POLYGALACTURONASE"/>
    <property type="match status" value="1"/>
</dbReference>
<feature type="signal peptide" evidence="10">
    <location>
        <begin position="1"/>
        <end position="21"/>
    </location>
</feature>
<comment type="subcellular location">
    <subcellularLocation>
        <location evidence="1">Secreted</location>
        <location evidence="1">Cell wall</location>
    </subcellularLocation>
</comment>
<keyword evidence="4" id="KW-0964">Secreted</keyword>
<dbReference type="Gene3D" id="2.160.20.10">
    <property type="entry name" value="Single-stranded right-handed beta-helix, Pectin lyase-like"/>
    <property type="match status" value="1"/>
</dbReference>
<dbReference type="AlphaFoldDB" id="A0A5E4F5D8"/>
<feature type="active site" evidence="8">
    <location>
        <position position="212"/>
    </location>
</feature>
<dbReference type="FunFam" id="2.160.20.10:FF:000111">
    <property type="entry name" value="Pectin lyase-like superfamily protein"/>
    <property type="match status" value="1"/>
</dbReference>
<evidence type="ECO:0000256" key="10">
    <source>
        <dbReference type="SAM" id="SignalP"/>
    </source>
</evidence>
<dbReference type="InterPro" id="IPR000743">
    <property type="entry name" value="Glyco_hydro_28"/>
</dbReference>
<evidence type="ECO:0000256" key="3">
    <source>
        <dbReference type="ARBA" id="ARBA00022512"/>
    </source>
</evidence>
<evidence type="ECO:0000256" key="2">
    <source>
        <dbReference type="ARBA" id="ARBA00008834"/>
    </source>
</evidence>
<dbReference type="GO" id="GO:0004650">
    <property type="term" value="F:polygalacturonase activity"/>
    <property type="evidence" value="ECO:0007669"/>
    <property type="project" value="InterPro"/>
</dbReference>
<sequence>MAPNIAVTLVLLIGLFERCSSATAAYNVVSFGARGDGNTDSTKAFLRAWSAACSTSVRGAATVYVPRGSFLIKPVVFSGPCRSSRVTGLSVYGGTVDARGHAYWQCRRYGKSCTAGARSVSLFWCNNVVVSGLRSMNSQTMHMAIDNCNNVVVKNVKIRAPSSSPNTDGIHIEASTGVTISGSTIMTGDDCISIGSGSKNLWLERIACGPGHGISIGSLGDNANEDGVQNVTVTSCVFTKTQNGVRIKTWARASNGYATNIVFRNLIMKNVNNPIIIDQKYCPGNQGCPRQSSGVKISRVTYTNIRGTSASKVAMNFYCSSSNPCWGLKLQDIRLTYLNKAATSYCANAGGWSYQEVVSELCTCMNNNSFMTSPPPFVVINYL</sequence>
<dbReference type="SMART" id="SM00710">
    <property type="entry name" value="PbH1"/>
    <property type="match status" value="5"/>
</dbReference>
<dbReference type="GO" id="GO:0005975">
    <property type="term" value="P:carbohydrate metabolic process"/>
    <property type="evidence" value="ECO:0007669"/>
    <property type="project" value="InterPro"/>
</dbReference>
<evidence type="ECO:0000256" key="6">
    <source>
        <dbReference type="ARBA" id="ARBA00023295"/>
    </source>
</evidence>
<keyword evidence="3" id="KW-0134">Cell wall</keyword>
<evidence type="ECO:0000256" key="5">
    <source>
        <dbReference type="ARBA" id="ARBA00022801"/>
    </source>
</evidence>
<protein>
    <submittedName>
        <fullName evidence="11">PREDICTED: polygalacturonase</fullName>
    </submittedName>
</protein>
<evidence type="ECO:0000313" key="11">
    <source>
        <dbReference type="EMBL" id="VVA22349.1"/>
    </source>
</evidence>
<comment type="similarity">
    <text evidence="2 9">Belongs to the glycosyl hydrolase 28 family.</text>
</comment>
<keyword evidence="6 9" id="KW-0326">Glycosidase</keyword>
<dbReference type="InParanoid" id="A0A5E4F5D8"/>
<dbReference type="Proteomes" id="UP000327085">
    <property type="component" value="Chromosome 7"/>
</dbReference>
<keyword evidence="7" id="KW-0961">Cell wall biogenesis/degradation</keyword>
<dbReference type="OMA" id="WIEQIGC"/>
<keyword evidence="10" id="KW-0732">Signal</keyword>
<organism evidence="11 12">
    <name type="scientific">Prunus dulcis</name>
    <name type="common">Almond</name>
    <name type="synonym">Amygdalus dulcis</name>
    <dbReference type="NCBI Taxonomy" id="3755"/>
    <lineage>
        <taxon>Eukaryota</taxon>
        <taxon>Viridiplantae</taxon>
        <taxon>Streptophyta</taxon>
        <taxon>Embryophyta</taxon>
        <taxon>Tracheophyta</taxon>
        <taxon>Spermatophyta</taxon>
        <taxon>Magnoliopsida</taxon>
        <taxon>eudicotyledons</taxon>
        <taxon>Gunneridae</taxon>
        <taxon>Pentapetalae</taxon>
        <taxon>rosids</taxon>
        <taxon>fabids</taxon>
        <taxon>Rosales</taxon>
        <taxon>Rosaceae</taxon>
        <taxon>Amygdaloideae</taxon>
        <taxon>Amygdaleae</taxon>
        <taxon>Prunus</taxon>
    </lineage>
</organism>
<evidence type="ECO:0000256" key="9">
    <source>
        <dbReference type="RuleBase" id="RU361169"/>
    </source>
</evidence>
<dbReference type="InterPro" id="IPR011050">
    <property type="entry name" value="Pectin_lyase_fold/virulence"/>
</dbReference>
<evidence type="ECO:0000256" key="1">
    <source>
        <dbReference type="ARBA" id="ARBA00004191"/>
    </source>
</evidence>